<sequence length="32" mass="3803">MIPISKGRIVTMEKAEHIGDYWDYYSMTVPDR</sequence>
<evidence type="ECO:0000313" key="1">
    <source>
        <dbReference type="EMBL" id="VFJ75863.1"/>
    </source>
</evidence>
<dbReference type="EMBL" id="CAADFE010000091">
    <property type="protein sequence ID" value="VFJ75863.1"/>
    <property type="molecule type" value="Genomic_DNA"/>
</dbReference>
<proteinExistence type="predicted"/>
<reference evidence="1" key="1">
    <citation type="submission" date="2019-02" db="EMBL/GenBank/DDBJ databases">
        <authorList>
            <person name="Gruber-Vodicka R. H."/>
            <person name="Seah K. B. B."/>
        </authorList>
    </citation>
    <scope>NUCLEOTIDE SEQUENCE</scope>
    <source>
        <strain evidence="1">BECK_BZ131</strain>
    </source>
</reference>
<gene>
    <name evidence="1" type="ORF">BECKFW1821C_GA0114237_109113</name>
</gene>
<dbReference type="AlphaFoldDB" id="A0A450U0M6"/>
<protein>
    <submittedName>
        <fullName evidence="1">Uncharacterized protein</fullName>
    </submittedName>
</protein>
<organism evidence="1">
    <name type="scientific">Candidatus Kentrum sp. FW</name>
    <dbReference type="NCBI Taxonomy" id="2126338"/>
    <lineage>
        <taxon>Bacteria</taxon>
        <taxon>Pseudomonadati</taxon>
        <taxon>Pseudomonadota</taxon>
        <taxon>Gammaproteobacteria</taxon>
        <taxon>Candidatus Kentrum</taxon>
    </lineage>
</organism>
<name>A0A450U0M6_9GAMM</name>
<accession>A0A450U0M6</accession>